<protein>
    <recommendedName>
        <fullName evidence="2">Pancreas/duodenum homeobox protein 1</fullName>
    </recommendedName>
</protein>
<sequence length="126" mass="14009">MTMQNLDQTFLDKIFPAGRADEFFDALFGGAEEGAYDIGLVCRSVEPQKAKLAFELRQRPGKCLACNLTYGLPQVFQRHPILNVAGVARDVASHLGWPAESTKWKLGHTEEVNRELHVIPLVVECA</sequence>
<evidence type="ECO:0000313" key="1">
    <source>
        <dbReference type="EMBL" id="SBW11354.1"/>
    </source>
</evidence>
<organism evidence="1">
    <name type="scientific">uncultured Desulfovibrio sp</name>
    <dbReference type="NCBI Taxonomy" id="167968"/>
    <lineage>
        <taxon>Bacteria</taxon>
        <taxon>Pseudomonadati</taxon>
        <taxon>Thermodesulfobacteriota</taxon>
        <taxon>Desulfovibrionia</taxon>
        <taxon>Desulfovibrionales</taxon>
        <taxon>Desulfovibrionaceae</taxon>
        <taxon>Desulfovibrio</taxon>
        <taxon>environmental samples</taxon>
    </lineage>
</organism>
<proteinExistence type="predicted"/>
<evidence type="ECO:0008006" key="2">
    <source>
        <dbReference type="Google" id="ProtNLM"/>
    </source>
</evidence>
<name>A0A212KI12_9BACT</name>
<reference evidence="1" key="1">
    <citation type="submission" date="2016-04" db="EMBL/GenBank/DDBJ databases">
        <authorList>
            <person name="Evans L.H."/>
            <person name="Alamgir A."/>
            <person name="Owens N."/>
            <person name="Weber N.D."/>
            <person name="Virtaneva K."/>
            <person name="Barbian K."/>
            <person name="Babar A."/>
            <person name="Rosenke K."/>
        </authorList>
    </citation>
    <scope>NUCLEOTIDE SEQUENCE</scope>
    <source>
        <strain evidence="1">92-2</strain>
    </source>
</reference>
<dbReference type="EMBL" id="FLUP01000002">
    <property type="protein sequence ID" value="SBW11354.1"/>
    <property type="molecule type" value="Genomic_DNA"/>
</dbReference>
<gene>
    <name evidence="1" type="ORF">KM92DES2_20039</name>
</gene>
<dbReference type="AlphaFoldDB" id="A0A212KI12"/>
<dbReference type="RefSeq" id="WP_306666374.1">
    <property type="nucleotide sequence ID" value="NZ_CABSIF010000018.1"/>
</dbReference>
<accession>A0A212KI12</accession>